<evidence type="ECO:0000256" key="9">
    <source>
        <dbReference type="RuleBase" id="RU362006"/>
    </source>
</evidence>
<dbReference type="InterPro" id="IPR004345">
    <property type="entry name" value="TB2_DP1_HVA22"/>
</dbReference>
<keyword evidence="3 9" id="KW-0812">Transmembrane</keyword>
<evidence type="ECO:0000313" key="11">
    <source>
        <dbReference type="Proteomes" id="UP000694892"/>
    </source>
</evidence>
<keyword evidence="5 9" id="KW-1133">Transmembrane helix</keyword>
<evidence type="ECO:0000256" key="1">
    <source>
        <dbReference type="ARBA" id="ARBA00004477"/>
    </source>
</evidence>
<dbReference type="EMBL" id="CM004466">
    <property type="protein sequence ID" value="OCU00444.1"/>
    <property type="molecule type" value="Genomic_DNA"/>
</dbReference>
<organism evidence="10 11">
    <name type="scientific">Xenopus laevis</name>
    <name type="common">African clawed frog</name>
    <dbReference type="NCBI Taxonomy" id="8355"/>
    <lineage>
        <taxon>Eukaryota</taxon>
        <taxon>Metazoa</taxon>
        <taxon>Chordata</taxon>
        <taxon>Craniata</taxon>
        <taxon>Vertebrata</taxon>
        <taxon>Euteleostomi</taxon>
        <taxon>Amphibia</taxon>
        <taxon>Batrachia</taxon>
        <taxon>Anura</taxon>
        <taxon>Pipoidea</taxon>
        <taxon>Pipidae</taxon>
        <taxon>Xenopodinae</taxon>
        <taxon>Xenopus</taxon>
        <taxon>Xenopus</taxon>
    </lineage>
</organism>
<evidence type="ECO:0000313" key="10">
    <source>
        <dbReference type="EMBL" id="OCU00444.1"/>
    </source>
</evidence>
<evidence type="ECO:0000256" key="6">
    <source>
        <dbReference type="ARBA" id="ARBA00023136"/>
    </source>
</evidence>
<dbReference type="Proteomes" id="UP000694892">
    <property type="component" value="Chromosome 1L"/>
</dbReference>
<gene>
    <name evidence="10" type="ORF">XELAEV_18006221mg</name>
</gene>
<dbReference type="Pfam" id="PF03134">
    <property type="entry name" value="TB2_DP1_HVA22"/>
    <property type="match status" value="1"/>
</dbReference>
<comment type="similarity">
    <text evidence="2 9">Belongs to the DP1 family.</text>
</comment>
<dbReference type="PANTHER" id="PTHR12300:SF133">
    <property type="entry name" value="RECEPTOR EXPRESSION-ENHANCING PROTEIN 6"/>
    <property type="match status" value="1"/>
</dbReference>
<dbReference type="OMA" id="KFYWVIF"/>
<evidence type="ECO:0000256" key="5">
    <source>
        <dbReference type="ARBA" id="ARBA00022989"/>
    </source>
</evidence>
<evidence type="ECO:0000256" key="7">
    <source>
        <dbReference type="ARBA" id="ARBA00023329"/>
    </source>
</evidence>
<evidence type="ECO:0000256" key="4">
    <source>
        <dbReference type="ARBA" id="ARBA00022824"/>
    </source>
</evidence>
<dbReference type="PANTHER" id="PTHR12300">
    <property type="entry name" value="HVA22-LIKE PROTEINS"/>
    <property type="match status" value="1"/>
</dbReference>
<keyword evidence="6 9" id="KW-0472">Membrane</keyword>
<sequence>MPSFKERLQNFLNGDNFVSRLLGKAEAKTGIKKYYLATGSICSLGLYLIFGYGASLVCNLIGFVYPAYISIKAIESQDKKDDTIWLTYWVVYGVFSVVEFFSDILFFWFPFYYLGKCCFLVWCMAPFSWNGSQILYERFIRPFFLKHHRTVDSVVSDLGGQALNTAESVTRGGTDSTACCFGILGSFISHSLSSCINATVLHTLTSSRTLLAREGGQQALPSTSVCNQTSDRRRAQLGFIVVYCVSQSVLLKGA</sequence>
<feature type="transmembrane region" description="Helical" evidence="9">
    <location>
        <begin position="119"/>
        <end position="136"/>
    </location>
</feature>
<keyword evidence="4" id="KW-0256">Endoplasmic reticulum</keyword>
<evidence type="ECO:0000256" key="2">
    <source>
        <dbReference type="ARBA" id="ARBA00008573"/>
    </source>
</evidence>
<dbReference type="AlphaFoldDB" id="A0A974I403"/>
<accession>A0A974I403</accession>
<reference evidence="11" key="1">
    <citation type="journal article" date="2016" name="Nature">
        <title>Genome evolution in the allotetraploid frog Xenopus laevis.</title>
        <authorList>
            <person name="Session A.M."/>
            <person name="Uno Y."/>
            <person name="Kwon T."/>
            <person name="Chapman J.A."/>
            <person name="Toyoda A."/>
            <person name="Takahashi S."/>
            <person name="Fukui A."/>
            <person name="Hikosaka A."/>
            <person name="Suzuki A."/>
            <person name="Kondo M."/>
            <person name="van Heeringen S.J."/>
            <person name="Quigley I."/>
            <person name="Heinz S."/>
            <person name="Ogino H."/>
            <person name="Ochi H."/>
            <person name="Hellsten U."/>
            <person name="Lyons J.B."/>
            <person name="Simakov O."/>
            <person name="Putnam N."/>
            <person name="Stites J."/>
            <person name="Kuroki Y."/>
            <person name="Tanaka T."/>
            <person name="Michiue T."/>
            <person name="Watanabe M."/>
            <person name="Bogdanovic O."/>
            <person name="Lister R."/>
            <person name="Georgiou G."/>
            <person name="Paranjpe S.S."/>
            <person name="van Kruijsbergen I."/>
            <person name="Shu S."/>
            <person name="Carlson J."/>
            <person name="Kinoshita T."/>
            <person name="Ohta Y."/>
            <person name="Mawaribuchi S."/>
            <person name="Jenkins J."/>
            <person name="Grimwood J."/>
            <person name="Schmutz J."/>
            <person name="Mitros T."/>
            <person name="Mozaffari S.V."/>
            <person name="Suzuki Y."/>
            <person name="Haramoto Y."/>
            <person name="Yamamoto T.S."/>
            <person name="Takagi C."/>
            <person name="Heald R."/>
            <person name="Miller K."/>
            <person name="Haudenschild C."/>
            <person name="Kitzman J."/>
            <person name="Nakayama T."/>
            <person name="Izutsu Y."/>
            <person name="Robert J."/>
            <person name="Fortriede J."/>
            <person name="Burns K."/>
            <person name="Lotay V."/>
            <person name="Karimi K."/>
            <person name="Yasuoka Y."/>
            <person name="Dichmann D.S."/>
            <person name="Flajnik M.F."/>
            <person name="Houston D.W."/>
            <person name="Shendure J."/>
            <person name="DuPasquier L."/>
            <person name="Vize P.D."/>
            <person name="Zorn A.M."/>
            <person name="Ito M."/>
            <person name="Marcotte E.M."/>
            <person name="Wallingford J.B."/>
            <person name="Ito Y."/>
            <person name="Asashima M."/>
            <person name="Ueno N."/>
            <person name="Matsuda Y."/>
            <person name="Veenstra G.J."/>
            <person name="Fujiyama A."/>
            <person name="Harland R.M."/>
            <person name="Taira M."/>
            <person name="Rokhsar D.S."/>
        </authorList>
    </citation>
    <scope>NUCLEOTIDE SEQUENCE [LARGE SCALE GENOMIC DNA]</scope>
    <source>
        <strain evidence="11">J</strain>
    </source>
</reference>
<protein>
    <recommendedName>
        <fullName evidence="9">Receptor expression-enhancing protein</fullName>
    </recommendedName>
</protein>
<evidence type="ECO:0000256" key="8">
    <source>
        <dbReference type="ARBA" id="ARBA00029431"/>
    </source>
</evidence>
<proteinExistence type="inferred from homology"/>
<dbReference type="GO" id="GO:0005789">
    <property type="term" value="C:endoplasmic reticulum membrane"/>
    <property type="evidence" value="ECO:0007669"/>
    <property type="project" value="UniProtKB-SubCell"/>
</dbReference>
<dbReference type="GO" id="GO:0030665">
    <property type="term" value="C:clathrin-coated vesicle membrane"/>
    <property type="evidence" value="ECO:0007669"/>
    <property type="project" value="UniProtKB-SubCell"/>
</dbReference>
<keyword evidence="7" id="KW-0968">Cytoplasmic vesicle</keyword>
<name>A0A974I403_XENLA</name>
<evidence type="ECO:0000256" key="3">
    <source>
        <dbReference type="ARBA" id="ARBA00022692"/>
    </source>
</evidence>
<feature type="transmembrane region" description="Helical" evidence="9">
    <location>
        <begin position="89"/>
        <end position="113"/>
    </location>
</feature>
<comment type="subcellular location">
    <subcellularLocation>
        <location evidence="8">Cytoplasmic vesicle</location>
        <location evidence="8">Clathrin-coated vesicle membrane</location>
        <topology evidence="8">Multi-pass membrane protein</topology>
    </subcellularLocation>
    <subcellularLocation>
        <location evidence="1">Endoplasmic reticulum membrane</location>
        <topology evidence="1">Multi-pass membrane protein</topology>
    </subcellularLocation>
    <subcellularLocation>
        <location evidence="9">Membrane</location>
        <topology evidence="9">Multi-pass membrane protein</topology>
    </subcellularLocation>
</comment>
<feature type="transmembrane region" description="Helical" evidence="9">
    <location>
        <begin position="44"/>
        <end position="68"/>
    </location>
</feature>